<feature type="region of interest" description="Disordered" evidence="1">
    <location>
        <begin position="76"/>
        <end position="96"/>
    </location>
</feature>
<dbReference type="SUPFAM" id="SSF63825">
    <property type="entry name" value="YWTD domain"/>
    <property type="match status" value="1"/>
</dbReference>
<organism evidence="3 4">
    <name type="scientific">Streptomyces spectabilis</name>
    <dbReference type="NCBI Taxonomy" id="68270"/>
    <lineage>
        <taxon>Bacteria</taxon>
        <taxon>Bacillati</taxon>
        <taxon>Actinomycetota</taxon>
        <taxon>Actinomycetes</taxon>
        <taxon>Kitasatosporales</taxon>
        <taxon>Streptomycetaceae</taxon>
        <taxon>Streptomyces</taxon>
    </lineage>
</organism>
<dbReference type="AlphaFoldDB" id="A0A516R9M8"/>
<protein>
    <recommendedName>
        <fullName evidence="5">FlgD Ig-like domain-containing protein</fullName>
    </recommendedName>
</protein>
<reference evidence="3 4" key="1">
    <citation type="journal article" date="2019" name="J. Ind. Microbiol. Biotechnol.">
        <title>The complete genomic sequence of Streptomyces spectabilis NRRL-2792 and identification of secondary metabolite biosynthetic gene clusters.</title>
        <authorList>
            <person name="Sinha A."/>
            <person name="Phillips-Salemka S."/>
            <person name="Niraula T.A."/>
            <person name="Short K.A."/>
            <person name="Niraula N.P."/>
        </authorList>
    </citation>
    <scope>NUCLEOTIDE SEQUENCE [LARGE SCALE GENOMIC DNA]</scope>
    <source>
        <strain evidence="3 4">NRRL 2792</strain>
    </source>
</reference>
<keyword evidence="2" id="KW-0732">Signal</keyword>
<evidence type="ECO:0000256" key="2">
    <source>
        <dbReference type="SAM" id="SignalP"/>
    </source>
</evidence>
<evidence type="ECO:0000256" key="1">
    <source>
        <dbReference type="SAM" id="MobiDB-lite"/>
    </source>
</evidence>
<feature type="signal peptide" evidence="2">
    <location>
        <begin position="1"/>
        <end position="33"/>
    </location>
</feature>
<feature type="chain" id="PRO_5039428560" description="FlgD Ig-like domain-containing protein" evidence="2">
    <location>
        <begin position="34"/>
        <end position="794"/>
    </location>
</feature>
<gene>
    <name evidence="3" type="ORF">FH965_18825</name>
</gene>
<dbReference type="SUPFAM" id="SSF69304">
    <property type="entry name" value="Tricorn protease N-terminal domain"/>
    <property type="match status" value="1"/>
</dbReference>
<feature type="region of interest" description="Disordered" evidence="1">
    <location>
        <begin position="731"/>
        <end position="766"/>
    </location>
</feature>
<evidence type="ECO:0000313" key="3">
    <source>
        <dbReference type="EMBL" id="QDQ12368.1"/>
    </source>
</evidence>
<evidence type="ECO:0000313" key="4">
    <source>
        <dbReference type="Proteomes" id="UP000316806"/>
    </source>
</evidence>
<dbReference type="RefSeq" id="WP_144004223.1">
    <property type="nucleotide sequence ID" value="NZ_CP040916.1"/>
</dbReference>
<proteinExistence type="predicted"/>
<evidence type="ECO:0008006" key="5">
    <source>
        <dbReference type="Google" id="ProtNLM"/>
    </source>
</evidence>
<sequence length="794" mass="82817">MARHASSRGRVAVAATLALSAGPLALAVPSAVAAPAPASAATAPAGASAAPAGTVVDAADRFEPRGESLYGAGRTGYLHREESDGPGESGWGTSDAAWTEYGTGRTRPVARLTFANGPIAALLRPGHHMLDLTDLDTGESATVTAPPRHYLMTGAATDRTAVSSVRDHATGTLSLHLLRAEADGATSDRTVTGLPDDMTSVHRVRTQDRESAVLVVDGPGARRAFLLDYRSGAATRLFPGLEGDALPTSFALSPDRVLGYWSMGEAAYAYTVERGAPDAAPVRTRVPGTGDTATEPRATMALAGDRILVARDEPRPQERVGRPLQAVRVGADGADARAETLLKHAGARLTPAPDGSVLAVGGTGAADWAVHRVTAKGADGVRLSVVREIAPVRARIDGLALGGGRLTVATAGGGATGVRTLRAFDLSVIGTPKAVARPEHDSALPDRSYARCAEGEACVDLRALGNGRVAYSTGDSVREPTSPDTHRTVAPGLGRVDLVDASGRYTLLDRRGSAQFAVGDSESRTPTRVVRTFKASAAALWGTKVWQPGKKAGTVVPYDLKSGKTGAAVALGARCTPNDLQVVGRWLYWECGGKARVRDLTAKKDVALPHRGGLLGDGFLVRQDGARLDLVDFHKGAGTRVTTKRLASVPEDARPGVTWTVDRFGGHVAYVDAAQRVRIAPVPVARSPIASLESRADSRVSAAGKGGTWRGRWQLSRPAAAWKVTFKDASGRTSGSVRGTAHDGASVAARWHARTRDGAKPRSGRHTWTLTVKDSGDTAYRTLKTGTLDLTGGR</sequence>
<dbReference type="Proteomes" id="UP000316806">
    <property type="component" value="Chromosome"/>
</dbReference>
<name>A0A516R9M8_STRST</name>
<accession>A0A516R9M8</accession>
<dbReference type="EMBL" id="CP040916">
    <property type="protein sequence ID" value="QDQ12368.1"/>
    <property type="molecule type" value="Genomic_DNA"/>
</dbReference>